<dbReference type="Pfam" id="PF07690">
    <property type="entry name" value="MFS_1"/>
    <property type="match status" value="1"/>
</dbReference>
<evidence type="ECO:0000256" key="9">
    <source>
        <dbReference type="SAM" id="Phobius"/>
    </source>
</evidence>
<feature type="transmembrane region" description="Helical" evidence="9">
    <location>
        <begin position="37"/>
        <end position="61"/>
    </location>
</feature>
<comment type="subcellular location">
    <subcellularLocation>
        <location evidence="1">Cell membrane</location>
        <topology evidence="1">Multi-pass membrane protein</topology>
    </subcellularLocation>
</comment>
<feature type="compositionally biased region" description="Pro residues" evidence="8">
    <location>
        <begin position="612"/>
        <end position="625"/>
    </location>
</feature>
<feature type="transmembrane region" description="Helical" evidence="9">
    <location>
        <begin position="303"/>
        <end position="326"/>
    </location>
</feature>
<feature type="transmembrane region" description="Helical" evidence="9">
    <location>
        <begin position="133"/>
        <end position="155"/>
    </location>
</feature>
<organism evidence="11 12">
    <name type="scientific">Kitasatospora xanthocidica</name>
    <dbReference type="NCBI Taxonomy" id="83382"/>
    <lineage>
        <taxon>Bacteria</taxon>
        <taxon>Bacillati</taxon>
        <taxon>Actinomycetota</taxon>
        <taxon>Actinomycetes</taxon>
        <taxon>Kitasatosporales</taxon>
        <taxon>Streptomycetaceae</taxon>
        <taxon>Kitasatospora</taxon>
    </lineage>
</organism>
<dbReference type="GO" id="GO:0046677">
    <property type="term" value="P:response to antibiotic"/>
    <property type="evidence" value="ECO:0007669"/>
    <property type="project" value="UniProtKB-KW"/>
</dbReference>
<feature type="transmembrane region" description="Helical" evidence="9">
    <location>
        <begin position="73"/>
        <end position="92"/>
    </location>
</feature>
<comment type="caution">
    <text evidence="11">The sequence shown here is derived from an EMBL/GenBank/DDBJ whole genome shotgun (WGS) entry which is preliminary data.</text>
</comment>
<feature type="transmembrane region" description="Helical" evidence="9">
    <location>
        <begin position="104"/>
        <end position="121"/>
    </location>
</feature>
<evidence type="ECO:0000256" key="5">
    <source>
        <dbReference type="ARBA" id="ARBA00022989"/>
    </source>
</evidence>
<feature type="domain" description="Major facilitator superfamily (MFS) profile" evidence="10">
    <location>
        <begin position="32"/>
        <end position="507"/>
    </location>
</feature>
<dbReference type="GO" id="GO:0005886">
    <property type="term" value="C:plasma membrane"/>
    <property type="evidence" value="ECO:0007669"/>
    <property type="project" value="UniProtKB-SubCell"/>
</dbReference>
<feature type="transmembrane region" description="Helical" evidence="9">
    <location>
        <begin position="374"/>
        <end position="393"/>
    </location>
</feature>
<dbReference type="PROSITE" id="PS50850">
    <property type="entry name" value="MFS"/>
    <property type="match status" value="1"/>
</dbReference>
<dbReference type="Proteomes" id="UP000263377">
    <property type="component" value="Unassembled WGS sequence"/>
</dbReference>
<evidence type="ECO:0000256" key="7">
    <source>
        <dbReference type="ARBA" id="ARBA00023251"/>
    </source>
</evidence>
<dbReference type="AlphaFoldDB" id="A0A372ZPN1"/>
<evidence type="ECO:0000256" key="1">
    <source>
        <dbReference type="ARBA" id="ARBA00004651"/>
    </source>
</evidence>
<gene>
    <name evidence="11" type="ORF">DR950_07730</name>
</gene>
<evidence type="ECO:0000259" key="10">
    <source>
        <dbReference type="PROSITE" id="PS50850"/>
    </source>
</evidence>
<feature type="transmembrane region" description="Helical" evidence="9">
    <location>
        <begin position="399"/>
        <end position="418"/>
    </location>
</feature>
<feature type="transmembrane region" description="Helical" evidence="9">
    <location>
        <begin position="346"/>
        <end position="367"/>
    </location>
</feature>
<dbReference type="InterPro" id="IPR011701">
    <property type="entry name" value="MFS"/>
</dbReference>
<evidence type="ECO:0000256" key="6">
    <source>
        <dbReference type="ARBA" id="ARBA00023136"/>
    </source>
</evidence>
<feature type="region of interest" description="Disordered" evidence="8">
    <location>
        <begin position="1"/>
        <end position="22"/>
    </location>
</feature>
<keyword evidence="7" id="KW-0046">Antibiotic resistance</keyword>
<feature type="transmembrane region" description="Helical" evidence="9">
    <location>
        <begin position="263"/>
        <end position="282"/>
    </location>
</feature>
<feature type="transmembrane region" description="Helical" evidence="9">
    <location>
        <begin position="167"/>
        <end position="190"/>
    </location>
</feature>
<evidence type="ECO:0000313" key="12">
    <source>
        <dbReference type="Proteomes" id="UP000263377"/>
    </source>
</evidence>
<feature type="compositionally biased region" description="Low complexity" evidence="8">
    <location>
        <begin position="573"/>
        <end position="611"/>
    </location>
</feature>
<feature type="transmembrane region" description="Helical" evidence="9">
    <location>
        <begin position="233"/>
        <end position="251"/>
    </location>
</feature>
<feature type="region of interest" description="Disordered" evidence="8">
    <location>
        <begin position="573"/>
        <end position="625"/>
    </location>
</feature>
<feature type="transmembrane region" description="Helical" evidence="9">
    <location>
        <begin position="446"/>
        <end position="467"/>
    </location>
</feature>
<feature type="transmembrane region" description="Helical" evidence="9">
    <location>
        <begin position="196"/>
        <end position="213"/>
    </location>
</feature>
<reference evidence="11 12" key="1">
    <citation type="submission" date="2018-08" db="EMBL/GenBank/DDBJ databases">
        <title>Diversity &amp; Physiological Properties of Lignin-Decomposing Actinobacteria from Soil.</title>
        <authorList>
            <person name="Roh S.G."/>
            <person name="Kim S.B."/>
        </authorList>
    </citation>
    <scope>NUCLEOTIDE SEQUENCE [LARGE SCALE GENOMIC DNA]</scope>
    <source>
        <strain evidence="11 12">MMS17-GH009</strain>
    </source>
</reference>
<keyword evidence="6 9" id="KW-0472">Membrane</keyword>
<dbReference type="EMBL" id="QVIG01000001">
    <property type="protein sequence ID" value="RGD57691.1"/>
    <property type="molecule type" value="Genomic_DNA"/>
</dbReference>
<dbReference type="Gene3D" id="1.20.1250.20">
    <property type="entry name" value="MFS general substrate transporter like domains"/>
    <property type="match status" value="1"/>
</dbReference>
<name>A0A372ZPN1_9ACTN</name>
<keyword evidence="3" id="KW-1003">Cell membrane</keyword>
<proteinExistence type="predicted"/>
<keyword evidence="12" id="KW-1185">Reference proteome</keyword>
<keyword evidence="5 9" id="KW-1133">Transmembrane helix</keyword>
<accession>A0A372ZPN1</accession>
<evidence type="ECO:0000256" key="4">
    <source>
        <dbReference type="ARBA" id="ARBA00022692"/>
    </source>
</evidence>
<evidence type="ECO:0000256" key="8">
    <source>
        <dbReference type="SAM" id="MobiDB-lite"/>
    </source>
</evidence>
<feature type="transmembrane region" description="Helical" evidence="9">
    <location>
        <begin position="544"/>
        <end position="565"/>
    </location>
</feature>
<dbReference type="CDD" id="cd17321">
    <property type="entry name" value="MFS_MMR_MDR_like"/>
    <property type="match status" value="1"/>
</dbReference>
<dbReference type="InterPro" id="IPR036259">
    <property type="entry name" value="MFS_trans_sf"/>
</dbReference>
<keyword evidence="2" id="KW-0813">Transport</keyword>
<evidence type="ECO:0000313" key="11">
    <source>
        <dbReference type="EMBL" id="RGD57691.1"/>
    </source>
</evidence>
<evidence type="ECO:0000256" key="3">
    <source>
        <dbReference type="ARBA" id="ARBA00022475"/>
    </source>
</evidence>
<dbReference type="PANTHER" id="PTHR42718:SF46">
    <property type="entry name" value="BLR6921 PROTEIN"/>
    <property type="match status" value="1"/>
</dbReference>
<protein>
    <submittedName>
        <fullName evidence="11">MFS transporter</fullName>
    </submittedName>
</protein>
<dbReference type="PANTHER" id="PTHR42718">
    <property type="entry name" value="MAJOR FACILITATOR SUPERFAMILY MULTIDRUG TRANSPORTER MFSC"/>
    <property type="match status" value="1"/>
</dbReference>
<dbReference type="InterPro" id="IPR020846">
    <property type="entry name" value="MFS_dom"/>
</dbReference>
<keyword evidence="4 9" id="KW-0812">Transmembrane</keyword>
<dbReference type="GO" id="GO:0022857">
    <property type="term" value="F:transmembrane transporter activity"/>
    <property type="evidence" value="ECO:0007669"/>
    <property type="project" value="InterPro"/>
</dbReference>
<evidence type="ECO:0000256" key="2">
    <source>
        <dbReference type="ARBA" id="ARBA00022448"/>
    </source>
</evidence>
<sequence>MATRLSDGGRTGRPHPAGHGVAPEHPRYKWVALSNTTLGTLIATVNASIVLISLPAIFNGIGLDPLRPGNVSYLLWMLMGYMLVTAVLVVTLGRLGDIHGRVRIYNAGFLIFTLTSVALSLDPLHGGPGALWLIGWRVVQAVGGSMLMANSAAIITDAFPARQRGTALGVNIVAGIAGSFIGLVLGGLLAEWNWRSIFWVNVPIGILGTVWAYRSLRETGVRKPARIDWWGNITFGVGLTALLAAITYGIQPYGGHTMGWTNPWVLAGLFGGMALLAVFCLVESRTAEPMFPLSLFRDPVFAGGNAATLLGSIARGGLQFMLIIWLQGIWLPLHGYDYADTPLWAGIYLVPLTVGFLAAGPVAGYLSDRAGARLFAAGGLVVMALSFAGLLLLPTDFGYPWFALLVFVNGLGGGLFAAPNTSLIMSSVPAAARGAASGMRATFQNAGMVLSIGVFFSLMVAGLAGSLPHTLTAGLTAQGVPAADAHAIASLPPVGTLFAAFLGYNPIQQLLGPQVLGQLPADNVRTLTGREFFPQLISGPFHDGLVVVFWLAIAMSLVAAAASLVRERTRPAAARPASAPSGSVPSGSVPSGASPSGAAPTAGRPATTAPAPARPAAPPTKEPGP</sequence>
<dbReference type="Gene3D" id="1.20.1720.10">
    <property type="entry name" value="Multidrug resistance protein D"/>
    <property type="match status" value="1"/>
</dbReference>
<dbReference type="SUPFAM" id="SSF103473">
    <property type="entry name" value="MFS general substrate transporter"/>
    <property type="match status" value="2"/>
</dbReference>